<dbReference type="PANTHER" id="PTHR33055">
    <property type="entry name" value="TRANSPOSASE FOR INSERTION SEQUENCE ELEMENT IS1111A"/>
    <property type="match status" value="1"/>
</dbReference>
<feature type="domain" description="Transposase IS116/IS110/IS902 C-terminal" evidence="3">
    <location>
        <begin position="274"/>
        <end position="363"/>
    </location>
</feature>
<evidence type="ECO:0000259" key="2">
    <source>
        <dbReference type="Pfam" id="PF01548"/>
    </source>
</evidence>
<gene>
    <name evidence="4" type="ORF">JOC47_003105</name>
</gene>
<dbReference type="RefSeq" id="WP_204703288.1">
    <property type="nucleotide sequence ID" value="NZ_JAFBDQ010000042.1"/>
</dbReference>
<evidence type="ECO:0000256" key="1">
    <source>
        <dbReference type="SAM" id="Coils"/>
    </source>
</evidence>
<dbReference type="InterPro" id="IPR002525">
    <property type="entry name" value="Transp_IS110-like_N"/>
</dbReference>
<feature type="coiled-coil region" evidence="1">
    <location>
        <begin position="238"/>
        <end position="272"/>
    </location>
</feature>
<feature type="domain" description="Transposase IS110-like N-terminal" evidence="2">
    <location>
        <begin position="8"/>
        <end position="166"/>
    </location>
</feature>
<dbReference type="PANTHER" id="PTHR33055:SF13">
    <property type="entry name" value="TRANSPOSASE"/>
    <property type="match status" value="1"/>
</dbReference>
<dbReference type="Pfam" id="PF02371">
    <property type="entry name" value="Transposase_20"/>
    <property type="match status" value="1"/>
</dbReference>
<evidence type="ECO:0000313" key="5">
    <source>
        <dbReference type="Proteomes" id="UP000774000"/>
    </source>
</evidence>
<keyword evidence="5" id="KW-1185">Reference proteome</keyword>
<dbReference type="NCBIfam" id="NF033542">
    <property type="entry name" value="transpos_IS110"/>
    <property type="match status" value="1"/>
</dbReference>
<accession>A0A939BSD0</accession>
<dbReference type="GO" id="GO:0004803">
    <property type="term" value="F:transposase activity"/>
    <property type="evidence" value="ECO:0007669"/>
    <property type="project" value="InterPro"/>
</dbReference>
<comment type="caution">
    <text evidence="4">The sequence shown here is derived from an EMBL/GenBank/DDBJ whole genome shotgun (WGS) entry which is preliminary data.</text>
</comment>
<dbReference type="AlphaFoldDB" id="A0A939BSD0"/>
<evidence type="ECO:0000259" key="3">
    <source>
        <dbReference type="Pfam" id="PF02371"/>
    </source>
</evidence>
<dbReference type="Proteomes" id="UP000774000">
    <property type="component" value="Unassembled WGS sequence"/>
</dbReference>
<dbReference type="InterPro" id="IPR047650">
    <property type="entry name" value="Transpos_IS110"/>
</dbReference>
<reference evidence="4" key="1">
    <citation type="submission" date="2021-01" db="EMBL/GenBank/DDBJ databases">
        <title>Genomic Encyclopedia of Type Strains, Phase IV (KMG-IV): sequencing the most valuable type-strain genomes for metagenomic binning, comparative biology and taxonomic classification.</title>
        <authorList>
            <person name="Goeker M."/>
        </authorList>
    </citation>
    <scope>NUCLEOTIDE SEQUENCE</scope>
    <source>
        <strain evidence="4">DSM 23230</strain>
    </source>
</reference>
<dbReference type="GO" id="GO:0006313">
    <property type="term" value="P:DNA transposition"/>
    <property type="evidence" value="ECO:0007669"/>
    <property type="project" value="InterPro"/>
</dbReference>
<dbReference type="GO" id="GO:0003677">
    <property type="term" value="F:DNA binding"/>
    <property type="evidence" value="ECO:0007669"/>
    <property type="project" value="InterPro"/>
</dbReference>
<dbReference type="Pfam" id="PF01548">
    <property type="entry name" value="DEDD_Tnp_IS110"/>
    <property type="match status" value="1"/>
</dbReference>
<keyword evidence="1" id="KW-0175">Coiled coil</keyword>
<dbReference type="EMBL" id="JAFBDQ010000042">
    <property type="protein sequence ID" value="MBM7558234.1"/>
    <property type="molecule type" value="Genomic_DNA"/>
</dbReference>
<evidence type="ECO:0000313" key="4">
    <source>
        <dbReference type="EMBL" id="MBM7558234.1"/>
    </source>
</evidence>
<dbReference type="InterPro" id="IPR003346">
    <property type="entry name" value="Transposase_20"/>
</dbReference>
<name>A0A939BSD0_9FIRM</name>
<sequence length="412" mass="46983">METYQYFLGIDISKNNFDFCLLNNISNTPVEKQKLQMNKQGFEKLIKLISNHIKSNDDLFITMEATGTYHLTLLNFLVKRNYQVALANPKLVNSYSNSISLRNTTTDSIASKHIARFAKDRYKDLDAVDKDSITSLKTLNRERESFSEAITKVKTKIKNLLNRLFPELEHITNLFSKTITKLLCQAPSAEKISQKGLEFIKKHINDTNGSKINTSAKTIFKAAQNSTGIKDQYLETVLLAELKRLNTLKKEMKNIEQAIKNAISTNEQIKTNSELITSIKGIGEKTAIPFLIETGILGANIKNIFPSYKQLIAYTGTDPSLKQSGSSINHQGSISKKGNKYLRKTVYLMAQNTIRYEGYFKYYFKKKIEEGKTRNQAIIAVANKLIKIIYTLLKNKTKYDSEYHLKQVNWIA</sequence>
<proteinExistence type="predicted"/>
<protein>
    <submittedName>
        <fullName evidence="4">Transposase</fullName>
    </submittedName>
</protein>
<organism evidence="4 5">
    <name type="scientific">Halanaerobacter jeridensis</name>
    <dbReference type="NCBI Taxonomy" id="706427"/>
    <lineage>
        <taxon>Bacteria</taxon>
        <taxon>Bacillati</taxon>
        <taxon>Bacillota</taxon>
        <taxon>Clostridia</taxon>
        <taxon>Halanaerobiales</taxon>
        <taxon>Halobacteroidaceae</taxon>
        <taxon>Halanaerobacter</taxon>
    </lineage>
</organism>